<dbReference type="PANTHER" id="PTHR43750:SF3">
    <property type="entry name" value="UDP-GLUCOSE 6-DEHYDROGENASE TUAD"/>
    <property type="match status" value="1"/>
</dbReference>
<name>A0ABV4CRD8_9PSEU</name>
<evidence type="ECO:0000313" key="1">
    <source>
        <dbReference type="EMBL" id="MEY8043667.1"/>
    </source>
</evidence>
<dbReference type="EMBL" id="JBGEHV010000128">
    <property type="protein sequence ID" value="MEY8043667.1"/>
    <property type="molecule type" value="Genomic_DNA"/>
</dbReference>
<sequence length="232" mass="23931">MSSARRLAVVGADRTAAALATGLAGLGHDVGWADGAATAPPRVSGADFVFVCGAARSVVDRLGSWMPTGSVVVNCCVPPWHDTAELRAAVGRDVPAASHPLNLRAGRAAPDVAAPDRIVVGAADERTREDVLSLYAGVDAPVLRTGVREADVIAAATDAYCVLRQEFFDQLAGLCAAVGVGVDGVVAGLRPDERIDCDVEPDVVPPGVASLLDFAGEQPDPVLRAWRYRGTA</sequence>
<protein>
    <recommendedName>
        <fullName evidence="3">Pyrroline-5-carboxylate reductase catalytic N-terminal domain-containing protein</fullName>
    </recommendedName>
</protein>
<dbReference type="SUPFAM" id="SSF51735">
    <property type="entry name" value="NAD(P)-binding Rossmann-fold domains"/>
    <property type="match status" value="1"/>
</dbReference>
<dbReference type="Proteomes" id="UP001564626">
    <property type="component" value="Unassembled WGS sequence"/>
</dbReference>
<dbReference type="Gene3D" id="3.40.50.720">
    <property type="entry name" value="NAD(P)-binding Rossmann-like Domain"/>
    <property type="match status" value="1"/>
</dbReference>
<accession>A0ABV4CRD8</accession>
<keyword evidence="2" id="KW-1185">Reference proteome</keyword>
<evidence type="ECO:0008006" key="3">
    <source>
        <dbReference type="Google" id="ProtNLM"/>
    </source>
</evidence>
<proteinExistence type="predicted"/>
<dbReference type="InterPro" id="IPR036291">
    <property type="entry name" value="NAD(P)-bd_dom_sf"/>
</dbReference>
<dbReference type="RefSeq" id="WP_345360654.1">
    <property type="nucleotide sequence ID" value="NZ_BAABII010000005.1"/>
</dbReference>
<dbReference type="PANTHER" id="PTHR43750">
    <property type="entry name" value="UDP-GLUCOSE 6-DEHYDROGENASE TUAD"/>
    <property type="match status" value="1"/>
</dbReference>
<organism evidence="1 2">
    <name type="scientific">Saccharopolyspora cebuensis</name>
    <dbReference type="NCBI Taxonomy" id="418759"/>
    <lineage>
        <taxon>Bacteria</taxon>
        <taxon>Bacillati</taxon>
        <taxon>Actinomycetota</taxon>
        <taxon>Actinomycetes</taxon>
        <taxon>Pseudonocardiales</taxon>
        <taxon>Pseudonocardiaceae</taxon>
        <taxon>Saccharopolyspora</taxon>
    </lineage>
</organism>
<comment type="caution">
    <text evidence="1">The sequence shown here is derived from an EMBL/GenBank/DDBJ whole genome shotgun (WGS) entry which is preliminary data.</text>
</comment>
<evidence type="ECO:0000313" key="2">
    <source>
        <dbReference type="Proteomes" id="UP001564626"/>
    </source>
</evidence>
<reference evidence="1 2" key="1">
    <citation type="submission" date="2024-08" db="EMBL/GenBank/DDBJ databases">
        <title>Genome mining of Saccharopolyspora cebuensis PGLac3 from Nigerian medicinal plant.</title>
        <authorList>
            <person name="Ezeobiora C.E."/>
            <person name="Igbokwe N.H."/>
            <person name="Amin D.H."/>
            <person name="Mendie U.E."/>
        </authorList>
    </citation>
    <scope>NUCLEOTIDE SEQUENCE [LARGE SCALE GENOMIC DNA]</scope>
    <source>
        <strain evidence="1 2">PGLac3</strain>
    </source>
</reference>
<gene>
    <name evidence="1" type="ORF">AB8O55_30050</name>
</gene>